<proteinExistence type="predicted"/>
<keyword evidence="1" id="KW-0812">Transmembrane</keyword>
<dbReference type="EMBL" id="MFZF01000033">
    <property type="protein sequence ID" value="OGK15230.1"/>
    <property type="molecule type" value="Genomic_DNA"/>
</dbReference>
<gene>
    <name evidence="2" type="ORF">A2690_00445</name>
</gene>
<comment type="caution">
    <text evidence="2">The sequence shown here is derived from an EMBL/GenBank/DDBJ whole genome shotgun (WGS) entry which is preliminary data.</text>
</comment>
<keyword evidence="1" id="KW-1133">Transmembrane helix</keyword>
<organism evidence="2 3">
    <name type="scientific">Candidatus Roizmanbacteria bacterium RIFCSPHIGHO2_01_FULL_39_12b</name>
    <dbReference type="NCBI Taxonomy" id="1802030"/>
    <lineage>
        <taxon>Bacteria</taxon>
        <taxon>Candidatus Roizmaniibacteriota</taxon>
    </lineage>
</organism>
<evidence type="ECO:0000313" key="2">
    <source>
        <dbReference type="EMBL" id="OGK15230.1"/>
    </source>
</evidence>
<sequence length="81" mass="9237">MEQQLIRALAAHFIGDFAFQTDWMAQNKGKSYEVNFYHAATYTATFVLLGAGLSPLQLIIILVSHFFIDLLKARWGIVKYI</sequence>
<dbReference type="AlphaFoldDB" id="A0A1F7G8M4"/>
<protein>
    <recommendedName>
        <fullName evidence="4">DUF3307 domain-containing protein</fullName>
    </recommendedName>
</protein>
<evidence type="ECO:0008006" key="4">
    <source>
        <dbReference type="Google" id="ProtNLM"/>
    </source>
</evidence>
<dbReference type="InterPro" id="IPR021737">
    <property type="entry name" value="Phage_phiKZ_Orf197"/>
</dbReference>
<keyword evidence="1" id="KW-0472">Membrane</keyword>
<evidence type="ECO:0000256" key="1">
    <source>
        <dbReference type="SAM" id="Phobius"/>
    </source>
</evidence>
<evidence type="ECO:0000313" key="3">
    <source>
        <dbReference type="Proteomes" id="UP000178372"/>
    </source>
</evidence>
<name>A0A1F7G8M4_9BACT</name>
<reference evidence="2 3" key="1">
    <citation type="journal article" date="2016" name="Nat. Commun.">
        <title>Thousands of microbial genomes shed light on interconnected biogeochemical processes in an aquifer system.</title>
        <authorList>
            <person name="Anantharaman K."/>
            <person name="Brown C.T."/>
            <person name="Hug L.A."/>
            <person name="Sharon I."/>
            <person name="Castelle C.J."/>
            <person name="Probst A.J."/>
            <person name="Thomas B.C."/>
            <person name="Singh A."/>
            <person name="Wilkins M.J."/>
            <person name="Karaoz U."/>
            <person name="Brodie E.L."/>
            <person name="Williams K.H."/>
            <person name="Hubbard S.S."/>
            <person name="Banfield J.F."/>
        </authorList>
    </citation>
    <scope>NUCLEOTIDE SEQUENCE [LARGE SCALE GENOMIC DNA]</scope>
</reference>
<accession>A0A1F7G8M4</accession>
<dbReference type="Pfam" id="PF11750">
    <property type="entry name" value="DUF3307"/>
    <property type="match status" value="1"/>
</dbReference>
<feature type="transmembrane region" description="Helical" evidence="1">
    <location>
        <begin position="46"/>
        <end position="71"/>
    </location>
</feature>
<dbReference type="Proteomes" id="UP000178372">
    <property type="component" value="Unassembled WGS sequence"/>
</dbReference>